<reference evidence="1" key="1">
    <citation type="submission" date="2021-05" db="EMBL/GenBank/DDBJ databases">
        <authorList>
            <person name="Pietrasiak N."/>
            <person name="Ward R."/>
            <person name="Stajich J.E."/>
            <person name="Kurbessoian T."/>
        </authorList>
    </citation>
    <scope>NUCLEOTIDE SEQUENCE</scope>
    <source>
        <strain evidence="1">JT2-VF2</strain>
    </source>
</reference>
<sequence length="48" mass="5993">MDEERRIKERQELKRQFNARDFEFIDRFFIPNISIEEFFKRVAASLIL</sequence>
<dbReference type="AlphaFoldDB" id="A0A951Q5L8"/>
<reference evidence="1" key="2">
    <citation type="journal article" date="2022" name="Microbiol. Resour. Announc.">
        <title>Metagenome Sequencing to Explore Phylogenomics of Terrestrial Cyanobacteria.</title>
        <authorList>
            <person name="Ward R.D."/>
            <person name="Stajich J.E."/>
            <person name="Johansen J.R."/>
            <person name="Huntemann M."/>
            <person name="Clum A."/>
            <person name="Foster B."/>
            <person name="Foster B."/>
            <person name="Roux S."/>
            <person name="Palaniappan K."/>
            <person name="Varghese N."/>
            <person name="Mukherjee S."/>
            <person name="Reddy T.B.K."/>
            <person name="Daum C."/>
            <person name="Copeland A."/>
            <person name="Chen I.A."/>
            <person name="Ivanova N.N."/>
            <person name="Kyrpides N.C."/>
            <person name="Shapiro N."/>
            <person name="Eloe-Fadrosh E.A."/>
            <person name="Pietrasiak N."/>
        </authorList>
    </citation>
    <scope>NUCLEOTIDE SEQUENCE</scope>
    <source>
        <strain evidence="1">JT2-VF2</strain>
    </source>
</reference>
<name>A0A951Q5L8_9NOST</name>
<evidence type="ECO:0000313" key="1">
    <source>
        <dbReference type="EMBL" id="MBW4565796.1"/>
    </source>
</evidence>
<proteinExistence type="predicted"/>
<accession>A0A951Q5L8</accession>
<dbReference type="EMBL" id="JAHHHN010000048">
    <property type="protein sequence ID" value="MBW4565796.1"/>
    <property type="molecule type" value="Genomic_DNA"/>
</dbReference>
<evidence type="ECO:0000313" key="2">
    <source>
        <dbReference type="Proteomes" id="UP000715781"/>
    </source>
</evidence>
<gene>
    <name evidence="1" type="ORF">KME32_32870</name>
</gene>
<comment type="caution">
    <text evidence="1">The sequence shown here is derived from an EMBL/GenBank/DDBJ whole genome shotgun (WGS) entry which is preliminary data.</text>
</comment>
<dbReference type="Proteomes" id="UP000715781">
    <property type="component" value="Unassembled WGS sequence"/>
</dbReference>
<organism evidence="1 2">
    <name type="scientific">Mojavia pulchra JT2-VF2</name>
    <dbReference type="NCBI Taxonomy" id="287848"/>
    <lineage>
        <taxon>Bacteria</taxon>
        <taxon>Bacillati</taxon>
        <taxon>Cyanobacteriota</taxon>
        <taxon>Cyanophyceae</taxon>
        <taxon>Nostocales</taxon>
        <taxon>Nostocaceae</taxon>
    </lineage>
</organism>
<protein>
    <submittedName>
        <fullName evidence="1">Uncharacterized protein</fullName>
    </submittedName>
</protein>